<gene>
    <name evidence="1" type="ORF">NYP84_18840</name>
</gene>
<accession>A0ABY5X8N8</accession>
<dbReference type="EMBL" id="CP103445">
    <property type="protein sequence ID" value="UWS33582.1"/>
    <property type="molecule type" value="Genomic_DNA"/>
</dbReference>
<keyword evidence="2" id="KW-1185">Reference proteome</keyword>
<dbReference type="RefSeq" id="WP_259825988.1">
    <property type="nucleotide sequence ID" value="NZ_CP103445.1"/>
</dbReference>
<evidence type="ECO:0000313" key="1">
    <source>
        <dbReference type="EMBL" id="UWS33582.1"/>
    </source>
</evidence>
<organism evidence="1 2">
    <name type="scientific">Erwinia pyrifoliae</name>
    <dbReference type="NCBI Taxonomy" id="79967"/>
    <lineage>
        <taxon>Bacteria</taxon>
        <taxon>Pseudomonadati</taxon>
        <taxon>Pseudomonadota</taxon>
        <taxon>Gammaproteobacteria</taxon>
        <taxon>Enterobacterales</taxon>
        <taxon>Erwiniaceae</taxon>
        <taxon>Erwinia</taxon>
    </lineage>
</organism>
<sequence length="72" mass="8383">MAVPDTAASAIFGLRQSPKATHLKPDTAHLGSENIPIPFSIRFEIEHYSAQLFRRNHFSFLQYPHFFYLYIE</sequence>
<protein>
    <submittedName>
        <fullName evidence="1">Uncharacterized protein</fullName>
    </submittedName>
</protein>
<proteinExistence type="predicted"/>
<name>A0ABY5X8N8_ERWPY</name>
<dbReference type="Proteomes" id="UP001058553">
    <property type="component" value="Chromosome"/>
</dbReference>
<reference evidence="1" key="1">
    <citation type="submission" date="2022-07" db="EMBL/GenBank/DDBJ databases">
        <title>Genetic diversity of Erwinia pyrifoliae.</title>
        <authorList>
            <person name="Park D.S."/>
            <person name="Ham H."/>
        </authorList>
    </citation>
    <scope>NUCLEOTIDE SEQUENCE</scope>
    <source>
        <strain evidence="1">CP201486</strain>
    </source>
</reference>
<evidence type="ECO:0000313" key="2">
    <source>
        <dbReference type="Proteomes" id="UP001058553"/>
    </source>
</evidence>